<keyword evidence="4" id="KW-0472">Membrane</keyword>
<proteinExistence type="predicted"/>
<reference evidence="7" key="2">
    <citation type="submission" date="2016-01" db="EMBL/GenBank/DDBJ databases">
        <title>Six Aerococcus type strain genome sequencing and assembly using PacBio and Illumina Hiseq.</title>
        <authorList>
            <person name="Carkaci D."/>
            <person name="Dargis R."/>
            <person name="Nielsen X.C."/>
            <person name="Skovgaard O."/>
            <person name="Fuursted K."/>
            <person name="Christensen J.J."/>
        </authorList>
    </citation>
    <scope>NUCLEOTIDE SEQUENCE [LARGE SCALE GENOMIC DNA]</scope>
    <source>
        <strain evidence="7">CCUG43001</strain>
    </source>
</reference>
<sequence length="292" mass="32138">MMKKILLALTALVGLVFTLGSEGAYESSLLNGNFFSDKEELELVYVQWDTEIASTHVIANVLEEAGYQVKMTSADVPVMWASLASGDVDGMVAAWLPQTHGSYFEEFGDQMEDLGPNLRGAKIGLVVPAYMPVSSIADLSSEAGSTITGIEPGTGAVMAAERALETYPNLSQWQMETASTGAMTTALGQAIDREEEIVVTGWSPHWKFQSYDLKYLEDPEGVFGGEETINTMVRFGLEEDHPRAYQILDRFEWDLEDMETVMLDIADGTDPKQAAKKWVDANRDKVDAWLAE</sequence>
<evidence type="ECO:0000313" key="7">
    <source>
        <dbReference type="Proteomes" id="UP000069912"/>
    </source>
</evidence>
<dbReference type="PANTHER" id="PTHR47737">
    <property type="entry name" value="GLYCINE BETAINE/PROLINE BETAINE TRANSPORT SYSTEM PERMEASE PROTEIN PROW"/>
    <property type="match status" value="1"/>
</dbReference>
<evidence type="ECO:0000256" key="3">
    <source>
        <dbReference type="ARBA" id="ARBA00022475"/>
    </source>
</evidence>
<dbReference type="KEGG" id="asan:AWM72_06260"/>
<dbReference type="Gene3D" id="3.40.190.10">
    <property type="entry name" value="Periplasmic binding protein-like II"/>
    <property type="match status" value="1"/>
</dbReference>
<feature type="domain" description="ABC-type glycine betaine transport system substrate-binding" evidence="5">
    <location>
        <begin position="41"/>
        <end position="280"/>
    </location>
</feature>
<dbReference type="GO" id="GO:0031460">
    <property type="term" value="P:glycine betaine transport"/>
    <property type="evidence" value="ECO:0007669"/>
    <property type="project" value="TreeGrafter"/>
</dbReference>
<evidence type="ECO:0000256" key="1">
    <source>
        <dbReference type="ARBA" id="ARBA00004236"/>
    </source>
</evidence>
<organism evidence="6 7">
    <name type="scientific">Aerococcus sanguinicola</name>
    <dbReference type="NCBI Taxonomy" id="119206"/>
    <lineage>
        <taxon>Bacteria</taxon>
        <taxon>Bacillati</taxon>
        <taxon>Bacillota</taxon>
        <taxon>Bacilli</taxon>
        <taxon>Lactobacillales</taxon>
        <taxon>Aerococcaceae</taxon>
        <taxon>Aerococcus</taxon>
    </lineage>
</organism>
<dbReference type="CDD" id="cd13639">
    <property type="entry name" value="PBP2_OpuAC_like"/>
    <property type="match status" value="1"/>
</dbReference>
<evidence type="ECO:0000313" key="6">
    <source>
        <dbReference type="EMBL" id="AMB94391.1"/>
    </source>
</evidence>
<dbReference type="AlphaFoldDB" id="A0A120I9B3"/>
<dbReference type="Pfam" id="PF04069">
    <property type="entry name" value="OpuAC"/>
    <property type="match status" value="1"/>
</dbReference>
<dbReference type="PANTHER" id="PTHR47737:SF1">
    <property type="entry name" value="GLYCINE BETAINE_PROLINE BETAINE TRANSPORT SYSTEM PERMEASE PROTEIN PROW"/>
    <property type="match status" value="1"/>
</dbReference>
<evidence type="ECO:0000259" key="5">
    <source>
        <dbReference type="Pfam" id="PF04069"/>
    </source>
</evidence>
<dbReference type="InterPro" id="IPR007210">
    <property type="entry name" value="ABC_Gly_betaine_transp_sub-bd"/>
</dbReference>
<dbReference type="GO" id="GO:0015226">
    <property type="term" value="F:carnitine transmembrane transporter activity"/>
    <property type="evidence" value="ECO:0007669"/>
    <property type="project" value="TreeGrafter"/>
</dbReference>
<name>A0A120I9B3_9LACT</name>
<keyword evidence="7" id="KW-1185">Reference proteome</keyword>
<dbReference type="Gene3D" id="3.40.190.100">
    <property type="entry name" value="Glycine betaine-binding periplasmic protein, domain 2"/>
    <property type="match status" value="1"/>
</dbReference>
<dbReference type="GO" id="GO:0043190">
    <property type="term" value="C:ATP-binding cassette (ABC) transporter complex"/>
    <property type="evidence" value="ECO:0007669"/>
    <property type="project" value="InterPro"/>
</dbReference>
<dbReference type="SUPFAM" id="SSF53850">
    <property type="entry name" value="Periplasmic binding protein-like II"/>
    <property type="match status" value="1"/>
</dbReference>
<dbReference type="EMBL" id="CP014160">
    <property type="protein sequence ID" value="AMB94391.1"/>
    <property type="molecule type" value="Genomic_DNA"/>
</dbReference>
<protein>
    <submittedName>
        <fullName evidence="6">Glycine/betaine ABC transporter substrate-binding protein</fullName>
    </submittedName>
</protein>
<dbReference type="GeneID" id="92903667"/>
<dbReference type="Proteomes" id="UP000069912">
    <property type="component" value="Chromosome"/>
</dbReference>
<dbReference type="GO" id="GO:0005275">
    <property type="term" value="F:amine transmembrane transporter activity"/>
    <property type="evidence" value="ECO:0007669"/>
    <property type="project" value="TreeGrafter"/>
</dbReference>
<keyword evidence="2" id="KW-0813">Transport</keyword>
<keyword evidence="3" id="KW-1003">Cell membrane</keyword>
<gene>
    <name evidence="6" type="ORF">AWM72_06260</name>
</gene>
<dbReference type="RefSeq" id="WP_067974962.1">
    <property type="nucleotide sequence ID" value="NZ_CAJHKM010000001.1"/>
</dbReference>
<dbReference type="GO" id="GO:0015871">
    <property type="term" value="P:choline transport"/>
    <property type="evidence" value="ECO:0007669"/>
    <property type="project" value="TreeGrafter"/>
</dbReference>
<evidence type="ECO:0000256" key="4">
    <source>
        <dbReference type="ARBA" id="ARBA00023136"/>
    </source>
</evidence>
<reference evidence="6 7" key="1">
    <citation type="journal article" date="2016" name="Genome Announc.">
        <title>Complete Genome Sequences of Aerococcus christensenii CCUG 28831T, Aerococcus sanguinicola CCUG 43001T, Aerococcus urinae CCUG 36881T, Aerococcus urinaeequi CCUG 28094T, Aerococcus urinaehominis CCUG 42038 BT, and Aerococcus viridans CCUG 4311T.</title>
        <authorList>
            <person name="Carkaci D."/>
            <person name="Dargis R."/>
            <person name="Nielsen X.C."/>
            <person name="Skovgaard O."/>
            <person name="Fuursted K."/>
            <person name="Christensen J.J."/>
        </authorList>
    </citation>
    <scope>NUCLEOTIDE SEQUENCE [LARGE SCALE GENOMIC DNA]</scope>
    <source>
        <strain evidence="6 7">CCUG43001</strain>
    </source>
</reference>
<comment type="subcellular location">
    <subcellularLocation>
        <location evidence="1">Cell membrane</location>
    </subcellularLocation>
</comment>
<evidence type="ECO:0000256" key="2">
    <source>
        <dbReference type="ARBA" id="ARBA00022448"/>
    </source>
</evidence>
<accession>A0A120I9B3</accession>